<proteinExistence type="predicted"/>
<gene>
    <name evidence="1" type="ORF">PQO05_23155</name>
</gene>
<dbReference type="InterPro" id="IPR023393">
    <property type="entry name" value="START-like_dom_sf"/>
</dbReference>
<dbReference type="CDD" id="cd07820">
    <property type="entry name" value="SRPBCC_3"/>
    <property type="match status" value="1"/>
</dbReference>
<protein>
    <submittedName>
        <fullName evidence="1">SRPBCC family protein</fullName>
    </submittedName>
</protein>
<evidence type="ECO:0000313" key="2">
    <source>
        <dbReference type="Proteomes" id="UP001216139"/>
    </source>
</evidence>
<sequence length="160" mass="18481">MKTYQLKWEQSMPISLDKAWDFFSSPLNLGKITPAEMNFVVTSSYTDQTVMYPGMLITYKVSPLMGIKLDWVTEITHVKDKEYFIDEQRFGPYALWHHEHHFKEINGGVHMTDLLTYAIGYGPIGSIANSALVAKKVNDIFKYREKAVIELFGPYYNKEA</sequence>
<keyword evidence="2" id="KW-1185">Reference proteome</keyword>
<organism evidence="1 2">
    <name type="scientific">Mucilaginibacter jinjuensis</name>
    <dbReference type="NCBI Taxonomy" id="1176721"/>
    <lineage>
        <taxon>Bacteria</taxon>
        <taxon>Pseudomonadati</taxon>
        <taxon>Bacteroidota</taxon>
        <taxon>Sphingobacteriia</taxon>
        <taxon>Sphingobacteriales</taxon>
        <taxon>Sphingobacteriaceae</taxon>
        <taxon>Mucilaginibacter</taxon>
    </lineage>
</organism>
<evidence type="ECO:0000313" key="1">
    <source>
        <dbReference type="EMBL" id="WCT11636.1"/>
    </source>
</evidence>
<dbReference type="Proteomes" id="UP001216139">
    <property type="component" value="Chromosome"/>
</dbReference>
<dbReference type="EMBL" id="CP117167">
    <property type="protein sequence ID" value="WCT11636.1"/>
    <property type="molecule type" value="Genomic_DNA"/>
</dbReference>
<accession>A0ABY7T5N4</accession>
<dbReference type="Gene3D" id="3.30.530.20">
    <property type="match status" value="1"/>
</dbReference>
<dbReference type="RefSeq" id="WP_273629824.1">
    <property type="nucleotide sequence ID" value="NZ_CP117167.1"/>
</dbReference>
<name>A0ABY7T5N4_9SPHI</name>
<dbReference type="SUPFAM" id="SSF55961">
    <property type="entry name" value="Bet v1-like"/>
    <property type="match status" value="1"/>
</dbReference>
<reference evidence="1 2" key="1">
    <citation type="submission" date="2023-02" db="EMBL/GenBank/DDBJ databases">
        <title>Genome sequence of Mucilaginibacter jinjuensis strain KACC 16571.</title>
        <authorList>
            <person name="Kim S."/>
            <person name="Heo J."/>
            <person name="Kwon S.-W."/>
        </authorList>
    </citation>
    <scope>NUCLEOTIDE SEQUENCE [LARGE SCALE GENOMIC DNA]</scope>
    <source>
        <strain evidence="1 2">KACC 16571</strain>
    </source>
</reference>